<dbReference type="OrthoDB" id="995114at2759"/>
<sequence length="118" mass="13415">MARNVEIEIEKENSKFPKNLLLIFKKLPFSGKRQVEVVIEKKKPIENDVVDEKKSINKPADVVKFAEPRPAVPPPLKLEAEEPAGKTSSQIILWQDESTCRLHFNMLLKAQLFLGPPV</sequence>
<dbReference type="Proteomes" id="UP000188268">
    <property type="component" value="Unassembled WGS sequence"/>
</dbReference>
<evidence type="ECO:0000313" key="1">
    <source>
        <dbReference type="EMBL" id="OMO95455.1"/>
    </source>
</evidence>
<dbReference type="OMA" id="WQVELIM"/>
<dbReference type="PANTHER" id="PTHR36374">
    <property type="entry name" value="OS01G0969000 PROTEIN"/>
    <property type="match status" value="1"/>
</dbReference>
<accession>A0A1R3JKW6</accession>
<proteinExistence type="predicted"/>
<comment type="caution">
    <text evidence="1">The sequence shown here is derived from an EMBL/GenBank/DDBJ whole genome shotgun (WGS) entry which is preliminary data.</text>
</comment>
<gene>
    <name evidence="1" type="ORF">CCACVL1_05406</name>
</gene>
<dbReference type="Gramene" id="OMO95455">
    <property type="protein sequence ID" value="OMO95455"/>
    <property type="gene ID" value="CCACVL1_05406"/>
</dbReference>
<protein>
    <submittedName>
        <fullName evidence="1">Uncharacterized protein</fullName>
    </submittedName>
</protein>
<evidence type="ECO:0000313" key="2">
    <source>
        <dbReference type="Proteomes" id="UP000188268"/>
    </source>
</evidence>
<dbReference type="GO" id="GO:0009507">
    <property type="term" value="C:chloroplast"/>
    <property type="evidence" value="ECO:0007669"/>
    <property type="project" value="TreeGrafter"/>
</dbReference>
<name>A0A1R3JKW6_COCAP</name>
<dbReference type="EMBL" id="AWWV01007654">
    <property type="protein sequence ID" value="OMO95455.1"/>
    <property type="molecule type" value="Genomic_DNA"/>
</dbReference>
<reference evidence="1 2" key="1">
    <citation type="submission" date="2013-09" db="EMBL/GenBank/DDBJ databases">
        <title>Corchorus capsularis genome sequencing.</title>
        <authorList>
            <person name="Alam M."/>
            <person name="Haque M.S."/>
            <person name="Islam M.S."/>
            <person name="Emdad E.M."/>
            <person name="Islam M.M."/>
            <person name="Ahmed B."/>
            <person name="Halim A."/>
            <person name="Hossen Q.M.M."/>
            <person name="Hossain M.Z."/>
            <person name="Ahmed R."/>
            <person name="Khan M.M."/>
            <person name="Islam R."/>
            <person name="Rashid M.M."/>
            <person name="Khan S.A."/>
            <person name="Rahman M.S."/>
            <person name="Alam M."/>
        </authorList>
    </citation>
    <scope>NUCLEOTIDE SEQUENCE [LARGE SCALE GENOMIC DNA]</scope>
    <source>
        <strain evidence="2">cv. CVL-1</strain>
        <tissue evidence="1">Whole seedling</tissue>
    </source>
</reference>
<dbReference type="PANTHER" id="PTHR36374:SF1">
    <property type="entry name" value="OS01G0969000 PROTEIN"/>
    <property type="match status" value="1"/>
</dbReference>
<keyword evidence="2" id="KW-1185">Reference proteome</keyword>
<organism evidence="1 2">
    <name type="scientific">Corchorus capsularis</name>
    <name type="common">Jute</name>
    <dbReference type="NCBI Taxonomy" id="210143"/>
    <lineage>
        <taxon>Eukaryota</taxon>
        <taxon>Viridiplantae</taxon>
        <taxon>Streptophyta</taxon>
        <taxon>Embryophyta</taxon>
        <taxon>Tracheophyta</taxon>
        <taxon>Spermatophyta</taxon>
        <taxon>Magnoliopsida</taxon>
        <taxon>eudicotyledons</taxon>
        <taxon>Gunneridae</taxon>
        <taxon>Pentapetalae</taxon>
        <taxon>rosids</taxon>
        <taxon>malvids</taxon>
        <taxon>Malvales</taxon>
        <taxon>Malvaceae</taxon>
        <taxon>Grewioideae</taxon>
        <taxon>Apeibeae</taxon>
        <taxon>Corchorus</taxon>
    </lineage>
</organism>
<dbReference type="AlphaFoldDB" id="A0A1R3JKW6"/>